<feature type="region of interest" description="Disordered" evidence="1">
    <location>
        <begin position="79"/>
        <end position="127"/>
    </location>
</feature>
<evidence type="ECO:0000313" key="2">
    <source>
        <dbReference type="EMBL" id="KYN41209.1"/>
    </source>
</evidence>
<proteinExistence type="predicted"/>
<name>A0A195FMP1_9HYME</name>
<sequence>MAVKHPLEYLDSGYLGFTKIFLQSPPNPNFTDKIVFELGGVRSSAQLTCLGKRLEYAESTKEKYRSTMKPRLVPGVEIRVPFGARPSSSRQPGTPAKRLTSEEKHISQRVSRTGRERSDPHGPSGTS</sequence>
<evidence type="ECO:0000313" key="3">
    <source>
        <dbReference type="Proteomes" id="UP000078541"/>
    </source>
</evidence>
<reference evidence="2 3" key="1">
    <citation type="submission" date="2016-03" db="EMBL/GenBank/DDBJ databases">
        <title>Trachymyrmex septentrionalis WGS genome.</title>
        <authorList>
            <person name="Nygaard S."/>
            <person name="Hu H."/>
            <person name="Boomsma J."/>
            <person name="Zhang G."/>
        </authorList>
    </citation>
    <scope>NUCLEOTIDE SEQUENCE [LARGE SCALE GENOMIC DNA]</scope>
    <source>
        <strain evidence="2">Tsep2-gDNA-1</strain>
        <tissue evidence="2">Whole body</tissue>
    </source>
</reference>
<keyword evidence="3" id="KW-1185">Reference proteome</keyword>
<protein>
    <submittedName>
        <fullName evidence="2">Uncharacterized protein</fullName>
    </submittedName>
</protein>
<dbReference type="EMBL" id="KQ981490">
    <property type="protein sequence ID" value="KYN41209.1"/>
    <property type="molecule type" value="Genomic_DNA"/>
</dbReference>
<organism evidence="2 3">
    <name type="scientific">Trachymyrmex septentrionalis</name>
    <dbReference type="NCBI Taxonomy" id="34720"/>
    <lineage>
        <taxon>Eukaryota</taxon>
        <taxon>Metazoa</taxon>
        <taxon>Ecdysozoa</taxon>
        <taxon>Arthropoda</taxon>
        <taxon>Hexapoda</taxon>
        <taxon>Insecta</taxon>
        <taxon>Pterygota</taxon>
        <taxon>Neoptera</taxon>
        <taxon>Endopterygota</taxon>
        <taxon>Hymenoptera</taxon>
        <taxon>Apocrita</taxon>
        <taxon>Aculeata</taxon>
        <taxon>Formicoidea</taxon>
        <taxon>Formicidae</taxon>
        <taxon>Myrmicinae</taxon>
        <taxon>Trachymyrmex</taxon>
    </lineage>
</organism>
<dbReference type="Proteomes" id="UP000078541">
    <property type="component" value="Unassembled WGS sequence"/>
</dbReference>
<dbReference type="AlphaFoldDB" id="A0A195FMP1"/>
<gene>
    <name evidence="2" type="ORF">ALC56_04360</name>
</gene>
<evidence type="ECO:0000256" key="1">
    <source>
        <dbReference type="SAM" id="MobiDB-lite"/>
    </source>
</evidence>
<accession>A0A195FMP1</accession>